<feature type="region of interest" description="Disordered" evidence="1">
    <location>
        <begin position="114"/>
        <end position="199"/>
    </location>
</feature>
<evidence type="ECO:0000256" key="1">
    <source>
        <dbReference type="SAM" id="MobiDB-lite"/>
    </source>
</evidence>
<feature type="compositionally biased region" description="Basic and acidic residues" evidence="1">
    <location>
        <begin position="432"/>
        <end position="446"/>
    </location>
</feature>
<feature type="region of interest" description="Disordered" evidence="1">
    <location>
        <begin position="60"/>
        <end position="94"/>
    </location>
</feature>
<sequence length="464" mass="50850">MPHPSGSTTWHPKLHPAGPPRTAERRNVGYSGTFTSSTPEKAPTDTADVKPSWADLAEEDDGDVFLLTDPGRPVRQDWGPEATGEPLSLQATPEWTDVGIEHRSWADLVEVEEVGVASSSPRTEGNAEDAGPELYSLPEETPERTTPAKGEPTAHGNSAGSQRRARRSEDTGWRRECSSTQGGVGRRPRARKSADWGAWGKWNDWSQWSQWREWSETRKEEISDLPHAPEWGEASVGSRCGSWQASEQAEGETGNTAGWSASQTEAQGETSSMQGDSAKVTGARLAPARRAPERQRETAGRSCLRPGDEEHSVVGASESLGADSECPLQSLPVGRWRDTQNSTYEVFFDDERSCSVRTIRPTGSVRVTRALIRLESVKGGAQVVWAHKFILMPGPGSDSIRWASSRGGKDFVWRRVACQRSSSDELNAGTDDYDKKNTVSDTRHLQTDVSVRRGNWSSKKKDAG</sequence>
<feature type="compositionally biased region" description="Polar residues" evidence="1">
    <location>
        <begin position="241"/>
        <end position="275"/>
    </location>
</feature>
<feature type="compositionally biased region" description="Polar residues" evidence="1">
    <location>
        <begin position="30"/>
        <end position="39"/>
    </location>
</feature>
<feature type="region of interest" description="Disordered" evidence="1">
    <location>
        <begin position="214"/>
        <end position="324"/>
    </location>
</feature>
<accession>A0A7S1EZ10</accession>
<organism evidence="2">
    <name type="scientific">Noctiluca scintillans</name>
    <name type="common">Sea sparkle</name>
    <name type="synonym">Red tide dinoflagellate</name>
    <dbReference type="NCBI Taxonomy" id="2966"/>
    <lineage>
        <taxon>Eukaryota</taxon>
        <taxon>Sar</taxon>
        <taxon>Alveolata</taxon>
        <taxon>Dinophyceae</taxon>
        <taxon>Noctilucales</taxon>
        <taxon>Noctilucaceae</taxon>
        <taxon>Noctiluca</taxon>
    </lineage>
</organism>
<dbReference type="EMBL" id="HBFQ01011875">
    <property type="protein sequence ID" value="CAD8833994.1"/>
    <property type="molecule type" value="Transcribed_RNA"/>
</dbReference>
<name>A0A7S1EZ10_NOCSC</name>
<feature type="region of interest" description="Disordered" evidence="1">
    <location>
        <begin position="424"/>
        <end position="464"/>
    </location>
</feature>
<gene>
    <name evidence="2" type="ORF">NSCI0253_LOCUS8342</name>
</gene>
<reference evidence="2" key="1">
    <citation type="submission" date="2021-01" db="EMBL/GenBank/DDBJ databases">
        <authorList>
            <person name="Corre E."/>
            <person name="Pelletier E."/>
            <person name="Niang G."/>
            <person name="Scheremetjew M."/>
            <person name="Finn R."/>
            <person name="Kale V."/>
            <person name="Holt S."/>
            <person name="Cochrane G."/>
            <person name="Meng A."/>
            <person name="Brown T."/>
            <person name="Cohen L."/>
        </authorList>
    </citation>
    <scope>NUCLEOTIDE SEQUENCE</scope>
</reference>
<protein>
    <submittedName>
        <fullName evidence="2">Uncharacterized protein</fullName>
    </submittedName>
</protein>
<dbReference type="AlphaFoldDB" id="A0A7S1EZ10"/>
<proteinExistence type="predicted"/>
<feature type="compositionally biased region" description="Basic and acidic residues" evidence="1">
    <location>
        <begin position="214"/>
        <end position="224"/>
    </location>
</feature>
<evidence type="ECO:0000313" key="2">
    <source>
        <dbReference type="EMBL" id="CAD8833994.1"/>
    </source>
</evidence>
<feature type="compositionally biased region" description="Basic and acidic residues" evidence="1">
    <location>
        <begin position="167"/>
        <end position="177"/>
    </location>
</feature>
<feature type="region of interest" description="Disordered" evidence="1">
    <location>
        <begin position="1"/>
        <end position="48"/>
    </location>
</feature>
<feature type="compositionally biased region" description="Polar residues" evidence="1">
    <location>
        <begin position="1"/>
        <end position="10"/>
    </location>
</feature>
<feature type="compositionally biased region" description="Basic and acidic residues" evidence="1">
    <location>
        <begin position="290"/>
        <end position="299"/>
    </location>
</feature>